<dbReference type="InterPro" id="IPR004873">
    <property type="entry name" value="BURP_dom"/>
</dbReference>
<dbReference type="Pfam" id="PF03181">
    <property type="entry name" value="BURP"/>
    <property type="match status" value="1"/>
</dbReference>
<dbReference type="PROSITE" id="PS51277">
    <property type="entry name" value="BURP"/>
    <property type="match status" value="1"/>
</dbReference>
<evidence type="ECO:0000313" key="6">
    <source>
        <dbReference type="EMBL" id="EEE68602.1"/>
    </source>
</evidence>
<dbReference type="SMART" id="SM01045">
    <property type="entry name" value="BURP"/>
    <property type="match status" value="1"/>
</dbReference>
<dbReference type="PANTHER" id="PTHR31458">
    <property type="entry name" value="POLYGALACTURONASE 1 BETA-LIKE PROTEIN 2"/>
    <property type="match status" value="1"/>
</dbReference>
<dbReference type="PANTHER" id="PTHR31458:SF2">
    <property type="entry name" value="POLYGALACTURONASE 1 BETA-LIKE PROTEIN 2"/>
    <property type="match status" value="1"/>
</dbReference>
<gene>
    <name evidence="6" type="ORF">OsJ_27135</name>
</gene>
<organism evidence="6">
    <name type="scientific">Oryza sativa subsp. japonica</name>
    <name type="common">Rice</name>
    <dbReference type="NCBI Taxonomy" id="39947"/>
    <lineage>
        <taxon>Eukaryota</taxon>
        <taxon>Viridiplantae</taxon>
        <taxon>Streptophyta</taxon>
        <taxon>Embryophyta</taxon>
        <taxon>Tracheophyta</taxon>
        <taxon>Spermatophyta</taxon>
        <taxon>Magnoliopsida</taxon>
        <taxon>Liliopsida</taxon>
        <taxon>Poales</taxon>
        <taxon>Poaceae</taxon>
        <taxon>BOP clade</taxon>
        <taxon>Oryzoideae</taxon>
        <taxon>Oryzeae</taxon>
        <taxon>Oryzinae</taxon>
        <taxon>Oryza</taxon>
        <taxon>Oryza sativa</taxon>
    </lineage>
</organism>
<name>B9G0N5_ORYSJ</name>
<sequence>MASPPHLPLLLLLLVVVCNAAGGDGARVNPFTAKAAFIRPPTPPPSQPRSRGFSRRSAPGPPCSAPSASDTETAASLAVGGGGGGGPFKGYSNANFTNYGSGGVGGADGFSAYSPDLNVVGDSFRRYGRDSTRRVDTFASYEAEGNVVTANFTSYAGAATGGSGSFSAYAADTNVPDSTFTNYDAEANGRRREFTSYSQEANHGSNTFAGYGKNGNGLRETFTTYGNDSNVIASGFTNYGESGNGATDTFTAYGKEGNVPDNTFRSYGAGGNAGVDTFKGYRSESNVGDDSFASYAKGANGNAAEFQNYGGSFNPGTVTFKGYGEGSNPNHHIGFKEYAGSNNSFKGYAKSGVDFKEYHNTSSADAATTMSLEAVSSGHQHLKWSPEPGKFFRETELVSGNTMPMPDIKDKMPPRAFLPRDIAKKIPFKPNAVSEVFGVPLDTAMGKAVTSTVAECERAPSRGETKRCATSAEDIVDFAVEMLGNDIVVRSTASTAGSGGQIRLGNVTGVDGGKVTRSVSCHQSLFPYLVYYCHSVPKVRVYEADIMAADSDQKINHGVAICHLDTSDWSPTHGAFIALGGKPGEVEVTGVGSCWLLTGVGSLWSQQDPLMYSGGCSEVNKVHLLNISEDAKLLILGSRTTQHMQGIKKSSFRYDAFDIRIKFMIIFHYIVNLDDPNPASGYESYHTCAGYPAFPKGLDWRAL</sequence>
<evidence type="ECO:0000256" key="2">
    <source>
        <dbReference type="ARBA" id="ARBA00023180"/>
    </source>
</evidence>
<dbReference type="Proteomes" id="UP000007752">
    <property type="component" value="Chromosome 8"/>
</dbReference>
<evidence type="ECO:0000256" key="3">
    <source>
        <dbReference type="SAM" id="MobiDB-lite"/>
    </source>
</evidence>
<keyword evidence="2" id="KW-0325">Glycoprotein</keyword>
<feature type="domain" description="BURP" evidence="5">
    <location>
        <begin position="391"/>
        <end position="607"/>
    </location>
</feature>
<reference evidence="6" key="2">
    <citation type="submission" date="2008-12" db="EMBL/GenBank/DDBJ databases">
        <title>Improved gene annotation of the rice (Oryza sativa) genomes.</title>
        <authorList>
            <person name="Wang J."/>
            <person name="Li R."/>
            <person name="Fan W."/>
            <person name="Huang Q."/>
            <person name="Zhang J."/>
            <person name="Zhou Y."/>
            <person name="Hu Y."/>
            <person name="Zi S."/>
            <person name="Li J."/>
            <person name="Ni P."/>
            <person name="Zheng H."/>
            <person name="Zhang Y."/>
            <person name="Zhao M."/>
            <person name="Hao Q."/>
            <person name="McDermott J."/>
            <person name="Samudrala R."/>
            <person name="Kristiansen K."/>
            <person name="Wong G.K.-S."/>
        </authorList>
    </citation>
    <scope>NUCLEOTIDE SEQUENCE</scope>
</reference>
<evidence type="ECO:0000256" key="1">
    <source>
        <dbReference type="ARBA" id="ARBA00022729"/>
    </source>
</evidence>
<keyword evidence="1 4" id="KW-0732">Signal</keyword>
<evidence type="ECO:0000259" key="5">
    <source>
        <dbReference type="PROSITE" id="PS51277"/>
    </source>
</evidence>
<dbReference type="InterPro" id="IPR051897">
    <property type="entry name" value="PG-associated_BURP"/>
</dbReference>
<protein>
    <recommendedName>
        <fullName evidence="5">BURP domain-containing protein</fullName>
    </recommendedName>
</protein>
<feature type="signal peptide" evidence="4">
    <location>
        <begin position="1"/>
        <end position="20"/>
    </location>
</feature>
<feature type="chain" id="PRO_5002884233" description="BURP domain-containing protein" evidence="4">
    <location>
        <begin position="21"/>
        <end position="703"/>
    </location>
</feature>
<feature type="region of interest" description="Disordered" evidence="3">
    <location>
        <begin position="36"/>
        <end position="78"/>
    </location>
</feature>
<accession>B9G0N5</accession>
<evidence type="ECO:0000256" key="4">
    <source>
        <dbReference type="SAM" id="SignalP"/>
    </source>
</evidence>
<dbReference type="AlphaFoldDB" id="B9G0N5"/>
<reference evidence="6" key="1">
    <citation type="journal article" date="2005" name="PLoS Biol.">
        <title>The genomes of Oryza sativa: a history of duplications.</title>
        <authorList>
            <person name="Yu J."/>
            <person name="Wang J."/>
            <person name="Lin W."/>
            <person name="Li S."/>
            <person name="Li H."/>
            <person name="Zhou J."/>
            <person name="Ni P."/>
            <person name="Dong W."/>
            <person name="Hu S."/>
            <person name="Zeng C."/>
            <person name="Zhang J."/>
            <person name="Zhang Y."/>
            <person name="Li R."/>
            <person name="Xu Z."/>
            <person name="Li S."/>
            <person name="Li X."/>
            <person name="Zheng H."/>
            <person name="Cong L."/>
            <person name="Lin L."/>
            <person name="Yin J."/>
            <person name="Geng J."/>
            <person name="Li G."/>
            <person name="Shi J."/>
            <person name="Liu J."/>
            <person name="Lv H."/>
            <person name="Li J."/>
            <person name="Wang J."/>
            <person name="Deng Y."/>
            <person name="Ran L."/>
            <person name="Shi X."/>
            <person name="Wang X."/>
            <person name="Wu Q."/>
            <person name="Li C."/>
            <person name="Ren X."/>
            <person name="Wang J."/>
            <person name="Wang X."/>
            <person name="Li D."/>
            <person name="Liu D."/>
            <person name="Zhang X."/>
            <person name="Ji Z."/>
            <person name="Zhao W."/>
            <person name="Sun Y."/>
            <person name="Zhang Z."/>
            <person name="Bao J."/>
            <person name="Han Y."/>
            <person name="Dong L."/>
            <person name="Ji J."/>
            <person name="Chen P."/>
            <person name="Wu S."/>
            <person name="Liu J."/>
            <person name="Xiao Y."/>
            <person name="Bu D."/>
            <person name="Tan J."/>
            <person name="Yang L."/>
            <person name="Ye C."/>
            <person name="Zhang J."/>
            <person name="Xu J."/>
            <person name="Zhou Y."/>
            <person name="Yu Y."/>
            <person name="Zhang B."/>
            <person name="Zhuang S."/>
            <person name="Wei H."/>
            <person name="Liu B."/>
            <person name="Lei M."/>
            <person name="Yu H."/>
            <person name="Li Y."/>
            <person name="Xu H."/>
            <person name="Wei S."/>
            <person name="He X."/>
            <person name="Fang L."/>
            <person name="Zhang Z."/>
            <person name="Zhang Y."/>
            <person name="Huang X."/>
            <person name="Su Z."/>
            <person name="Tong W."/>
            <person name="Li J."/>
            <person name="Tong Z."/>
            <person name="Li S."/>
            <person name="Ye J."/>
            <person name="Wang L."/>
            <person name="Fang L."/>
            <person name="Lei T."/>
            <person name="Chen C."/>
            <person name="Chen H."/>
            <person name="Xu Z."/>
            <person name="Li H."/>
            <person name="Huang H."/>
            <person name="Zhang F."/>
            <person name="Xu H."/>
            <person name="Li N."/>
            <person name="Zhao C."/>
            <person name="Li S."/>
            <person name="Dong L."/>
            <person name="Huang Y."/>
            <person name="Li L."/>
            <person name="Xi Y."/>
            <person name="Qi Q."/>
            <person name="Li W."/>
            <person name="Zhang B."/>
            <person name="Hu W."/>
            <person name="Zhang Y."/>
            <person name="Tian X."/>
            <person name="Jiao Y."/>
            <person name="Liang X."/>
            <person name="Jin J."/>
            <person name="Gao L."/>
            <person name="Zheng W."/>
            <person name="Hao B."/>
            <person name="Liu S."/>
            <person name="Wang W."/>
            <person name="Yuan L."/>
            <person name="Cao M."/>
            <person name="McDermott J."/>
            <person name="Samudrala R."/>
            <person name="Wang J."/>
            <person name="Wong G.K."/>
            <person name="Yang H."/>
        </authorList>
    </citation>
    <scope>NUCLEOTIDE SEQUENCE [LARGE SCALE GENOMIC DNA]</scope>
</reference>
<dbReference type="EMBL" id="CM000145">
    <property type="protein sequence ID" value="EEE68602.1"/>
    <property type="molecule type" value="Genomic_DNA"/>
</dbReference>
<proteinExistence type="predicted"/>